<evidence type="ECO:0000313" key="3">
    <source>
        <dbReference type="EMBL" id="NXE82160.1"/>
    </source>
</evidence>
<feature type="non-terminal residue" evidence="3">
    <location>
        <position position="376"/>
    </location>
</feature>
<reference evidence="3 4" key="1">
    <citation type="submission" date="2019-09" db="EMBL/GenBank/DDBJ databases">
        <title>Bird 10,000 Genomes (B10K) Project - Family phase.</title>
        <authorList>
            <person name="Zhang G."/>
        </authorList>
    </citation>
    <scope>NUCLEOTIDE SEQUENCE [LARGE SCALE GENOMIC DNA]</scope>
    <source>
        <strain evidence="3">B10K-CU-031-03</strain>
        <tissue evidence="3">Muscle</tissue>
    </source>
</reference>
<dbReference type="Proteomes" id="UP000525205">
    <property type="component" value="Unassembled WGS sequence"/>
</dbReference>
<protein>
    <submittedName>
        <fullName evidence="3">L37A2 protein</fullName>
    </submittedName>
</protein>
<dbReference type="AlphaFoldDB" id="A0A7K8PSN2"/>
<evidence type="ECO:0000259" key="2">
    <source>
        <dbReference type="Pfam" id="PF14914"/>
    </source>
</evidence>
<dbReference type="EMBL" id="VWPP01000570">
    <property type="protein sequence ID" value="NXE82160.1"/>
    <property type="molecule type" value="Genomic_DNA"/>
</dbReference>
<feature type="non-terminal residue" evidence="3">
    <location>
        <position position="1"/>
    </location>
</feature>
<dbReference type="InterPro" id="IPR015753">
    <property type="entry name" value="LRRC37"/>
</dbReference>
<dbReference type="PANTHER" id="PTHR23045:SF9">
    <property type="entry name" value="LEUCINE RICH REPEAT CONTAINING 37A-RELATED"/>
    <property type="match status" value="1"/>
</dbReference>
<feature type="region of interest" description="Disordered" evidence="1">
    <location>
        <begin position="1"/>
        <end position="35"/>
    </location>
</feature>
<proteinExistence type="predicted"/>
<feature type="compositionally biased region" description="Basic and acidic residues" evidence="1">
    <location>
        <begin position="321"/>
        <end position="333"/>
    </location>
</feature>
<sequence length="376" mass="42298">IQNYSDTVEQTKTTPGLEDVEDVEDAEEAPPPRQDYVWTYKKNKQGDSPYLNKSNPLFYKTFGNVNPEAEPTPTERKAEQRLNPNHRFFYNLLVNNNPSAAGSVLEGTAEEEGSSLGGHLPAISRTAETHWKQRKEASSFLNKPGSSDSPVQGDLFETKVNHHLRLLVPDEALRVFIAHVAQALRMDCSLPELQLACAKMVSKTGLLIKLLSERRDDQEASVLMGQCLQEGNVSNGMATAREAGGKSTGKWKPEYTSSDRLLLAISVSLIIMINLTVICLVEVCSQKPPAASQPQSAGKSRLSWFFQKLLPRGWSKNKYDLREQGSRVSDRSKTKPQWLRDLYQPLDSQHKESMAELYDEETEEEEEEIFNRSELK</sequence>
<comment type="caution">
    <text evidence="3">The sequence shown here is derived from an EMBL/GenBank/DDBJ whole genome shotgun (WGS) entry which is preliminary data.</text>
</comment>
<evidence type="ECO:0000256" key="1">
    <source>
        <dbReference type="SAM" id="MobiDB-lite"/>
    </source>
</evidence>
<keyword evidence="4" id="KW-1185">Reference proteome</keyword>
<evidence type="ECO:0000313" key="4">
    <source>
        <dbReference type="Proteomes" id="UP000525205"/>
    </source>
</evidence>
<feature type="compositionally biased region" description="Acidic residues" evidence="1">
    <location>
        <begin position="357"/>
        <end position="368"/>
    </location>
</feature>
<feature type="domain" description="LRRC37A/B like protein 1 C-terminal" evidence="2">
    <location>
        <begin position="152"/>
        <end position="288"/>
    </location>
</feature>
<feature type="compositionally biased region" description="Polar residues" evidence="1">
    <location>
        <begin position="1"/>
        <end position="14"/>
    </location>
</feature>
<dbReference type="Pfam" id="PF14914">
    <property type="entry name" value="LRRC37AB_C"/>
    <property type="match status" value="1"/>
</dbReference>
<organism evidence="3 4">
    <name type="scientific">Cochlearius cochlearius</name>
    <name type="common">Boat-billed heron</name>
    <dbReference type="NCBI Taxonomy" id="110676"/>
    <lineage>
        <taxon>Eukaryota</taxon>
        <taxon>Metazoa</taxon>
        <taxon>Chordata</taxon>
        <taxon>Craniata</taxon>
        <taxon>Vertebrata</taxon>
        <taxon>Euteleostomi</taxon>
        <taxon>Archelosauria</taxon>
        <taxon>Archosauria</taxon>
        <taxon>Dinosauria</taxon>
        <taxon>Saurischia</taxon>
        <taxon>Theropoda</taxon>
        <taxon>Coelurosauria</taxon>
        <taxon>Aves</taxon>
        <taxon>Neognathae</taxon>
        <taxon>Neoaves</taxon>
        <taxon>Aequornithes</taxon>
        <taxon>Pelecaniformes</taxon>
        <taxon>Ardeidae</taxon>
        <taxon>Cochlearius</taxon>
    </lineage>
</organism>
<dbReference type="InterPro" id="IPR029423">
    <property type="entry name" value="LRRC37AB_C"/>
</dbReference>
<accession>A0A7K8PSN2</accession>
<feature type="compositionally biased region" description="Acidic residues" evidence="1">
    <location>
        <begin position="18"/>
        <end position="28"/>
    </location>
</feature>
<feature type="region of interest" description="Disordered" evidence="1">
    <location>
        <begin position="321"/>
        <end position="376"/>
    </location>
</feature>
<dbReference type="PANTHER" id="PTHR23045">
    <property type="entry name" value="LEUCINE-RICH REPEAT-CONTAINING PROTEIN 37A"/>
    <property type="match status" value="1"/>
</dbReference>
<gene>
    <name evidence="3" type="primary">Lrrc37a2</name>
    <name evidence="3" type="ORF">COCCOC_R15320</name>
</gene>
<name>A0A7K8PSN2_COCCO</name>